<evidence type="ECO:0000256" key="2">
    <source>
        <dbReference type="ARBA" id="ARBA00022692"/>
    </source>
</evidence>
<keyword evidence="14" id="KW-0675">Receptor</keyword>
<feature type="domain" description="Fibronectin type-III" evidence="13">
    <location>
        <begin position="246"/>
        <end position="339"/>
    </location>
</feature>
<dbReference type="PROSITE" id="PS50056">
    <property type="entry name" value="TYR_PHOSPHATASE_2"/>
    <property type="match status" value="2"/>
</dbReference>
<dbReference type="CDD" id="cd14624">
    <property type="entry name" value="R-PTPc-D-1"/>
    <property type="match status" value="1"/>
</dbReference>
<feature type="domain" description="Fibronectin type-III" evidence="13">
    <location>
        <begin position="146"/>
        <end position="245"/>
    </location>
</feature>
<reference evidence="14 15" key="1">
    <citation type="submission" date="2019-01" db="EMBL/GenBank/DDBJ databases">
        <authorList>
            <person name="Alioto T."/>
            <person name="Alioto T."/>
        </authorList>
    </citation>
    <scope>NUCLEOTIDE SEQUENCE [LARGE SCALE GENOMIC DNA]</scope>
</reference>
<dbReference type="InterPro" id="IPR029021">
    <property type="entry name" value="Prot-tyrosine_phosphatase-like"/>
</dbReference>
<protein>
    <submittedName>
        <fullName evidence="14">Receptor-type tyrosine-protein</fullName>
    </submittedName>
</protein>
<dbReference type="PROSITE" id="PS50055">
    <property type="entry name" value="TYR_PHOSPHATASE_PTP"/>
    <property type="match status" value="2"/>
</dbReference>
<dbReference type="CDD" id="cd00063">
    <property type="entry name" value="FN3"/>
    <property type="match status" value="6"/>
</dbReference>
<dbReference type="Pfam" id="PF00102">
    <property type="entry name" value="Y_phosphatase"/>
    <property type="match status" value="2"/>
</dbReference>
<feature type="domain" description="Tyrosine specific protein phosphatases" evidence="12">
    <location>
        <begin position="956"/>
        <end position="1027"/>
    </location>
</feature>
<accession>A0A485PKZ1</accession>
<evidence type="ECO:0000256" key="4">
    <source>
        <dbReference type="ARBA" id="ARBA00022801"/>
    </source>
</evidence>
<dbReference type="FunFam" id="2.60.40.10:FF:000181">
    <property type="entry name" value="receptor-type tyrosine-protein phosphatase delta isoform X4"/>
    <property type="match status" value="1"/>
</dbReference>
<keyword evidence="7 10" id="KW-0472">Membrane</keyword>
<evidence type="ECO:0000256" key="8">
    <source>
        <dbReference type="ARBA" id="ARBA00023180"/>
    </source>
</evidence>
<feature type="domain" description="Tyrosine-protein phosphatase" evidence="11">
    <location>
        <begin position="781"/>
        <end position="1036"/>
    </location>
</feature>
<dbReference type="GO" id="GO:0004725">
    <property type="term" value="F:protein tyrosine phosphatase activity"/>
    <property type="evidence" value="ECO:0007669"/>
    <property type="project" value="InterPro"/>
</dbReference>
<dbReference type="GO" id="GO:0099560">
    <property type="term" value="P:synaptic membrane adhesion"/>
    <property type="evidence" value="ECO:0007669"/>
    <property type="project" value="UniProtKB-ARBA"/>
</dbReference>
<gene>
    <name evidence="14" type="ORF">LYPA_23C009058</name>
</gene>
<dbReference type="FunFam" id="2.60.40.10:FF:000066">
    <property type="entry name" value="receptor-type tyrosine-protein phosphatase delta isoform X1"/>
    <property type="match status" value="1"/>
</dbReference>
<evidence type="ECO:0000256" key="7">
    <source>
        <dbReference type="ARBA" id="ARBA00023136"/>
    </source>
</evidence>
<dbReference type="SUPFAM" id="SSF49265">
    <property type="entry name" value="Fibronectin type III"/>
    <property type="match status" value="4"/>
</dbReference>
<dbReference type="InterPro" id="IPR045905">
    <property type="entry name" value="R-PTP-delta_cat"/>
</dbReference>
<dbReference type="InterPro" id="IPR000242">
    <property type="entry name" value="PTP_cat"/>
</dbReference>
<comment type="subcellular location">
    <subcellularLocation>
        <location evidence="1">Membrane</location>
        <topology evidence="1">Single-pass membrane protein</topology>
    </subcellularLocation>
</comment>
<dbReference type="GO" id="GO:0016020">
    <property type="term" value="C:membrane"/>
    <property type="evidence" value="ECO:0007669"/>
    <property type="project" value="UniProtKB-SubCell"/>
</dbReference>
<keyword evidence="15" id="KW-1185">Reference proteome</keyword>
<dbReference type="FunFam" id="3.90.190.10:FF:000001">
    <property type="entry name" value="Receptor-type tyrosine-protein phosphatase F isoform A"/>
    <property type="match status" value="1"/>
</dbReference>
<feature type="domain" description="Tyrosine-protein phosphatase" evidence="11">
    <location>
        <begin position="1068"/>
        <end position="1327"/>
    </location>
</feature>
<dbReference type="Gene3D" id="3.90.190.10">
    <property type="entry name" value="Protein tyrosine phosphatase superfamily"/>
    <property type="match status" value="2"/>
</dbReference>
<dbReference type="SMART" id="SM00404">
    <property type="entry name" value="PTPc_motif"/>
    <property type="match status" value="2"/>
</dbReference>
<dbReference type="FunFam" id="2.60.40.10:FF:000068">
    <property type="entry name" value="receptor-type tyrosine-protein phosphatase delta isoform X1"/>
    <property type="match status" value="1"/>
</dbReference>
<evidence type="ECO:0000259" key="13">
    <source>
        <dbReference type="PROSITE" id="PS50853"/>
    </source>
</evidence>
<evidence type="ECO:0000256" key="6">
    <source>
        <dbReference type="ARBA" id="ARBA00022989"/>
    </source>
</evidence>
<dbReference type="SMART" id="SM00060">
    <property type="entry name" value="FN3"/>
    <property type="match status" value="5"/>
</dbReference>
<dbReference type="CDD" id="cd14628">
    <property type="entry name" value="R-PTP-D-2"/>
    <property type="match status" value="1"/>
</dbReference>
<keyword evidence="8" id="KW-0325">Glycoprotein</keyword>
<dbReference type="InterPro" id="IPR000387">
    <property type="entry name" value="Tyr_Pase_dom"/>
</dbReference>
<evidence type="ECO:0000313" key="15">
    <source>
        <dbReference type="Proteomes" id="UP000386466"/>
    </source>
</evidence>
<dbReference type="FunFam" id="2.60.40.10:FF:000128">
    <property type="entry name" value="receptor-type tyrosine-protein phosphatase delta isoform X2"/>
    <property type="match status" value="1"/>
</dbReference>
<evidence type="ECO:0000256" key="9">
    <source>
        <dbReference type="SAM" id="MobiDB-lite"/>
    </source>
</evidence>
<evidence type="ECO:0000256" key="3">
    <source>
        <dbReference type="ARBA" id="ARBA00022729"/>
    </source>
</evidence>
<dbReference type="PRINTS" id="PR00700">
    <property type="entry name" value="PRTYPHPHTASE"/>
</dbReference>
<dbReference type="InterPro" id="IPR003595">
    <property type="entry name" value="Tyr_Pase_cat"/>
</dbReference>
<keyword evidence="6 10" id="KW-1133">Transmembrane helix</keyword>
<dbReference type="InterPro" id="IPR050713">
    <property type="entry name" value="RTP_Phos/Ushers"/>
</dbReference>
<keyword evidence="2 10" id="KW-0812">Transmembrane</keyword>
<dbReference type="InterPro" id="IPR036116">
    <property type="entry name" value="FN3_sf"/>
</dbReference>
<dbReference type="PANTHER" id="PTHR46957:SF11">
    <property type="entry name" value="PROTEIN-TYROSINE-PHOSPHATASE"/>
    <property type="match status" value="1"/>
</dbReference>
<dbReference type="FunFam" id="3.90.190.10:FF:000002">
    <property type="entry name" value="receptor-type tyrosine-protein phosphatase delta isoform X2"/>
    <property type="match status" value="1"/>
</dbReference>
<dbReference type="SMART" id="SM00194">
    <property type="entry name" value="PTPc"/>
    <property type="match status" value="2"/>
</dbReference>
<dbReference type="InterPro" id="IPR003961">
    <property type="entry name" value="FN3_dom"/>
</dbReference>
<dbReference type="Proteomes" id="UP000386466">
    <property type="component" value="Unassembled WGS sequence"/>
</dbReference>
<sequence>MKHNVADSQITTIGNLVPQKTYSVKVLAFTSIGDGPLSSDIQVITQTGVPGQPLNFKAEPESETSILLSWTPPRSDTIANYELVYKDGEHGEEQRITIEPGTSYRLQGLKPNSLYYFRLAARSPQGLGASTAEISARTMQSIPSGPPRKVEVEAVNSTSVKVSWRSPVPNKQHGQIRGYQVHYVRMENGEPKGQPMLKDVMLADAQDMIISGLQPETSYSLTVTAYTTKGDGARSKPKLVSTTGAVPGKPRLVINHTQMNTALIQWHPPVDTFGPLQGYRLKFGRKDMEPLTTLEFSEKEDHFTATDIHKGASYIFKLSARNKVGFGEEIVKEISVPEEVPTGFPQNLHSEGTTSTSVQLSWQPPVLAERNGIITKYTLLYRDINIPLLPMEQLIVPADTTMTLSGLKPDTTYDVKVRAHTSKGPGPYSPSVQFRTLPVDQAVFAKNFHVKAVMKTSVLLSWEIPENYNSAMPFKILYDDGKMVEEVDGRATQKLIVNLKPEKSYSFVLTNRGNSAGGLQHRVTAKTAPDVLRTKPAFIGKTNLDGMITVQLPEVPANENIKGYYIIIVPLKKSRGKFIKPWESPDEMELDELLKEISRKRRSIRYGREVELKPYIAAHFDVLPTEFTLGDDKHYGGFTNKQLQSGQEYVFFVLAVMEHAESKMYATSPYSDPVVSMDLDPQPITDEEEGLIWVVGPVLAVVFIICIVIAILLYKRKRAESDSRKSSIPNSKEVPSHHPTDPVELRRLNFQTPGMASHPPIPILELADHIERLKANDNLKFSQEYESIDPGQQFTWEHSNLEVNKPKNRYANVIAYDHSRVLLSAIEGIPGSDYVNANYIDGYRKQNAYIATQGSLPETFGDFWRMIWEQRSATVVMMTKLEERSRVKCDQYWPSRGTETHGLVQVTLLDTVELATYCVRTFALYKNGSSEKREVRQFQFTAWPDHGVPEHPTPFLAFLRRVKTCNPPDAGPMVVHCSAGVGRTGCFIVIDAMLERIKHEKTVDIYGHVTLMRAQRNYMVQTEDQYIFIHDALLEAVTCGNTEVPARNLYAYIQKLTQIEAGENVTGMELEFKRLASSKAHTSRFISANLPCNKFKNRLVNIMPYESTRVCLQPIRGVEGSDYINASFIDGYRQQKAYIATQGPLAETTEDFWRMLWEHNSTIVVMLTKLREMGREKCHQYWPAERSARYQYFVVDPMAEYNMPQYILREFKVTDARDGQSRTVRQFQFTDWPEQGVPKSGEGFIDFIGQVHKTKEQFGQDGPISVHCSAGVGRTGVFITLSIVLERMRYEGVVDIFQTVKMLRTQRPAMVQTEDQYQFCYRAALEYLGSFDHYAT</sequence>
<name>A0A485PKZ1_LYNPA</name>
<feature type="domain" description="Fibronectin type-III" evidence="13">
    <location>
        <begin position="52"/>
        <end position="141"/>
    </location>
</feature>
<dbReference type="Gene3D" id="2.60.40.10">
    <property type="entry name" value="Immunoglobulins"/>
    <property type="match status" value="6"/>
</dbReference>
<dbReference type="PRINTS" id="PR00014">
    <property type="entry name" value="FNTYPEIII"/>
</dbReference>
<evidence type="ECO:0000256" key="1">
    <source>
        <dbReference type="ARBA" id="ARBA00004167"/>
    </source>
</evidence>
<organism evidence="14 15">
    <name type="scientific">Lynx pardinus</name>
    <name type="common">Iberian lynx</name>
    <name type="synonym">Felis pardina</name>
    <dbReference type="NCBI Taxonomy" id="191816"/>
    <lineage>
        <taxon>Eukaryota</taxon>
        <taxon>Metazoa</taxon>
        <taxon>Chordata</taxon>
        <taxon>Craniata</taxon>
        <taxon>Vertebrata</taxon>
        <taxon>Euteleostomi</taxon>
        <taxon>Mammalia</taxon>
        <taxon>Eutheria</taxon>
        <taxon>Laurasiatheria</taxon>
        <taxon>Carnivora</taxon>
        <taxon>Feliformia</taxon>
        <taxon>Felidae</taxon>
        <taxon>Felinae</taxon>
        <taxon>Lynx</taxon>
    </lineage>
</organism>
<evidence type="ECO:0000259" key="12">
    <source>
        <dbReference type="PROSITE" id="PS50056"/>
    </source>
</evidence>
<feature type="region of interest" description="Disordered" evidence="9">
    <location>
        <begin position="723"/>
        <end position="743"/>
    </location>
</feature>
<dbReference type="PROSITE" id="PS00383">
    <property type="entry name" value="TYR_PHOSPHATASE_1"/>
    <property type="match status" value="2"/>
</dbReference>
<evidence type="ECO:0000256" key="10">
    <source>
        <dbReference type="SAM" id="Phobius"/>
    </source>
</evidence>
<dbReference type="EMBL" id="CAAGRJ010040374">
    <property type="protein sequence ID" value="VFV47331.1"/>
    <property type="molecule type" value="Genomic_DNA"/>
</dbReference>
<dbReference type="PROSITE" id="PS50853">
    <property type="entry name" value="FN3"/>
    <property type="match status" value="5"/>
</dbReference>
<dbReference type="SUPFAM" id="SSF52799">
    <property type="entry name" value="(Phosphotyrosine protein) phosphatases II"/>
    <property type="match status" value="2"/>
</dbReference>
<feature type="domain" description="Fibronectin type-III" evidence="13">
    <location>
        <begin position="344"/>
        <end position="439"/>
    </location>
</feature>
<keyword evidence="4" id="KW-0378">Hydrolase</keyword>
<evidence type="ECO:0000313" key="14">
    <source>
        <dbReference type="EMBL" id="VFV47331.1"/>
    </source>
</evidence>
<feature type="domain" description="Fibronectin type-III" evidence="13">
    <location>
        <begin position="1"/>
        <end position="50"/>
    </location>
</feature>
<dbReference type="PANTHER" id="PTHR46957">
    <property type="entry name" value="CYTOKINE RECEPTOR"/>
    <property type="match status" value="1"/>
</dbReference>
<evidence type="ECO:0000256" key="5">
    <source>
        <dbReference type="ARBA" id="ARBA00022912"/>
    </source>
</evidence>
<dbReference type="InterPro" id="IPR016130">
    <property type="entry name" value="Tyr_Pase_AS"/>
</dbReference>
<dbReference type="Pfam" id="PF00041">
    <property type="entry name" value="fn3"/>
    <property type="match status" value="4"/>
</dbReference>
<dbReference type="FunFam" id="2.60.40.10:FF:000082">
    <property type="entry name" value="receptor-type tyrosine-protein phosphatase delta isoform X2"/>
    <property type="match status" value="1"/>
</dbReference>
<feature type="domain" description="Tyrosine specific protein phosphatases" evidence="12">
    <location>
        <begin position="1245"/>
        <end position="1318"/>
    </location>
</feature>
<keyword evidence="3" id="KW-0732">Signal</keyword>
<proteinExistence type="predicted"/>
<keyword evidence="5" id="KW-0904">Protein phosphatase</keyword>
<feature type="transmembrane region" description="Helical" evidence="10">
    <location>
        <begin position="691"/>
        <end position="714"/>
    </location>
</feature>
<feature type="compositionally biased region" description="Basic and acidic residues" evidence="9">
    <location>
        <begin position="734"/>
        <end position="743"/>
    </location>
</feature>
<evidence type="ECO:0000259" key="11">
    <source>
        <dbReference type="PROSITE" id="PS50055"/>
    </source>
</evidence>
<dbReference type="InterPro" id="IPR013783">
    <property type="entry name" value="Ig-like_fold"/>
</dbReference>